<name>A0A1M5GGR0_9BACT</name>
<dbReference type="InterPro" id="IPR027385">
    <property type="entry name" value="Beta-barrel_OMP"/>
</dbReference>
<feature type="chain" id="PRO_5009910446" evidence="2">
    <location>
        <begin position="28"/>
        <end position="209"/>
    </location>
</feature>
<evidence type="ECO:0000256" key="1">
    <source>
        <dbReference type="ARBA" id="ARBA00022729"/>
    </source>
</evidence>
<gene>
    <name evidence="4" type="ORF">SAMN05444362_1148</name>
</gene>
<dbReference type="InterPro" id="IPR011250">
    <property type="entry name" value="OMP/PagP_B-barrel"/>
</dbReference>
<feature type="signal peptide" evidence="2">
    <location>
        <begin position="1"/>
        <end position="27"/>
    </location>
</feature>
<accession>A0A1M5GGR0</accession>
<proteinExistence type="predicted"/>
<evidence type="ECO:0000313" key="4">
    <source>
        <dbReference type="EMBL" id="SHG02907.1"/>
    </source>
</evidence>
<dbReference type="RefSeq" id="WP_070808606.1">
    <property type="nucleotide sequence ID" value="NZ_BBXL01000014.1"/>
</dbReference>
<keyword evidence="1 2" id="KW-0732">Signal</keyword>
<reference evidence="5" key="1">
    <citation type="submission" date="2016-11" db="EMBL/GenBank/DDBJ databases">
        <authorList>
            <person name="Varghese N."/>
            <person name="Submissions S."/>
        </authorList>
    </citation>
    <scope>NUCLEOTIDE SEQUENCE [LARGE SCALE GENOMIC DNA]</scope>
    <source>
        <strain evidence="5">DSM 27370</strain>
    </source>
</reference>
<feature type="domain" description="Outer membrane protein beta-barrel" evidence="3">
    <location>
        <begin position="13"/>
        <end position="209"/>
    </location>
</feature>
<evidence type="ECO:0000313" key="5">
    <source>
        <dbReference type="Proteomes" id="UP000184480"/>
    </source>
</evidence>
<dbReference type="AlphaFoldDB" id="A0A1M5GGR0"/>
<evidence type="ECO:0000256" key="2">
    <source>
        <dbReference type="SAM" id="SignalP"/>
    </source>
</evidence>
<dbReference type="EMBL" id="FQUC01000014">
    <property type="protein sequence ID" value="SHG02907.1"/>
    <property type="molecule type" value="Genomic_DNA"/>
</dbReference>
<dbReference type="Pfam" id="PF13505">
    <property type="entry name" value="OMP_b-brl"/>
    <property type="match status" value="1"/>
</dbReference>
<dbReference type="Proteomes" id="UP000184480">
    <property type="component" value="Unassembled WGS sequence"/>
</dbReference>
<protein>
    <submittedName>
        <fullName evidence="4">Outer membrane protein beta-barrel domain-containing protein</fullName>
    </submittedName>
</protein>
<dbReference type="OrthoDB" id="1011633at2"/>
<evidence type="ECO:0000259" key="3">
    <source>
        <dbReference type="Pfam" id="PF13505"/>
    </source>
</evidence>
<keyword evidence="5" id="KW-1185">Reference proteome</keyword>
<organism evidence="4 5">
    <name type="scientific">Dysgonomonas macrotermitis</name>
    <dbReference type="NCBI Taxonomy" id="1346286"/>
    <lineage>
        <taxon>Bacteria</taxon>
        <taxon>Pseudomonadati</taxon>
        <taxon>Bacteroidota</taxon>
        <taxon>Bacteroidia</taxon>
        <taxon>Bacteroidales</taxon>
        <taxon>Dysgonomonadaceae</taxon>
        <taxon>Dysgonomonas</taxon>
    </lineage>
</organism>
<sequence>MKKNYMGLVKGLAVACLIFIGATQANAQLRFGLKGGFDVSNNRINKDILNAHNRLGFQIGGTMELMAPIVGWGGELSVLYGHQQYDVKDSKESGTNYSLSDYNYLRVPLNLKKKFSIMGLFGVFIQAGPYAEFKLSGGDLKPENLDTQYKSKSFGAGINAGAGVELLNHLELGMYYRKALTDNYSDNTGWGNILKKKPDNWSVNLTYFF</sequence>
<dbReference type="SUPFAM" id="SSF56925">
    <property type="entry name" value="OMPA-like"/>
    <property type="match status" value="1"/>
</dbReference>
<dbReference type="STRING" id="1346286.SAMN05444362_1148"/>